<dbReference type="Pfam" id="PF19087">
    <property type="entry name" value="DUF5776"/>
    <property type="match status" value="1"/>
</dbReference>
<evidence type="ECO:0000259" key="2">
    <source>
        <dbReference type="Pfam" id="PF19087"/>
    </source>
</evidence>
<protein>
    <recommendedName>
        <fullName evidence="2">DUF5776 domain-containing protein</fullName>
    </recommendedName>
</protein>
<proteinExistence type="predicted"/>
<sequence length="519" mass="56312">MAPKPVLADSSYSLSLKMVNEDANNQPAFTIVSPLTGEQTSVLDKTITVNQLPDSATTYQDVFNEYAKENPTGTGNGTLQEDIPTHLVAFSNYLNGIWDTNDIIDMAYIKGVSQQSLADSAANFTSAWTDASGVASYTGPAKLTLDQAGFKQLLAQKIARTTTSQTLEIPFKATTTAMQVHFQTSDGAALPSFADSPLQAPMTDKTITGYVGQTVDDEMFIPKLTGYTADKTSVTFTGTTDQRATVTYIADADLMTTTIHYQYADGTTAAADKVIYGYHTAQGQEPSSTVTSPTITGYTASQTSVPVAFDGTAKRQEITVTYTKATENSVPTGSATSSTTTGSSVSGDAAASSGSAAKVSSPVPVAKKVILARRQIARYRTPTFSRETRQVVYEKQPRAQRPEFLVLGYARSKQGRLRYHVRDITPNSRTKGQTGYVTTKAAYVTGAYYQTQPRRIKVLARGLNGYRTRALTHRRHHYRAGQILRVKKLVRNHLTTRLLLTNGDYVSANKRLVIQVTEG</sequence>
<comment type="caution">
    <text evidence="3">The sequence shown here is derived from an EMBL/GenBank/DDBJ whole genome shotgun (WGS) entry which is preliminary data.</text>
</comment>
<keyword evidence="4" id="KW-1185">Reference proteome</keyword>
<feature type="compositionally biased region" description="Low complexity" evidence="1">
    <location>
        <begin position="329"/>
        <end position="357"/>
    </location>
</feature>
<gene>
    <name evidence="3" type="ORF">EGT51_09620</name>
</gene>
<dbReference type="RefSeq" id="WP_135368476.1">
    <property type="nucleotide sequence ID" value="NZ_RKLX01000016.1"/>
</dbReference>
<feature type="domain" description="DUF5776" evidence="2">
    <location>
        <begin position="448"/>
        <end position="513"/>
    </location>
</feature>
<dbReference type="Proteomes" id="UP000297348">
    <property type="component" value="Unassembled WGS sequence"/>
</dbReference>
<reference evidence="3 4" key="1">
    <citation type="submission" date="2018-10" db="EMBL/GenBank/DDBJ databases">
        <title>Lactobacillus sp. R7 and Lactobacillus sp. R19 isolated from fermented mustard green product of Taiwan.</title>
        <authorList>
            <person name="Lin S.-T."/>
        </authorList>
    </citation>
    <scope>NUCLEOTIDE SEQUENCE [LARGE SCALE GENOMIC DNA]</scope>
    <source>
        <strain evidence="3 4">BCRC 81129</strain>
    </source>
</reference>
<accession>A0A4Z0J9S5</accession>
<feature type="region of interest" description="Disordered" evidence="1">
    <location>
        <begin position="325"/>
        <end position="357"/>
    </location>
</feature>
<name>A0A4Z0J9S5_9LACO</name>
<dbReference type="EMBL" id="RKLX01000016">
    <property type="protein sequence ID" value="TGD18160.1"/>
    <property type="molecule type" value="Genomic_DNA"/>
</dbReference>
<dbReference type="InterPro" id="IPR044081">
    <property type="entry name" value="DUF5776"/>
</dbReference>
<evidence type="ECO:0000313" key="4">
    <source>
        <dbReference type="Proteomes" id="UP000297348"/>
    </source>
</evidence>
<evidence type="ECO:0000313" key="3">
    <source>
        <dbReference type="EMBL" id="TGD18160.1"/>
    </source>
</evidence>
<evidence type="ECO:0000256" key="1">
    <source>
        <dbReference type="SAM" id="MobiDB-lite"/>
    </source>
</evidence>
<dbReference type="OrthoDB" id="2329774at2"/>
<dbReference type="AlphaFoldDB" id="A0A4Z0J9S5"/>
<organism evidence="3 4">
    <name type="scientific">Levilactobacillus suantsaiihabitans</name>
    <dbReference type="NCBI Taxonomy" id="2487722"/>
    <lineage>
        <taxon>Bacteria</taxon>
        <taxon>Bacillati</taxon>
        <taxon>Bacillota</taxon>
        <taxon>Bacilli</taxon>
        <taxon>Lactobacillales</taxon>
        <taxon>Lactobacillaceae</taxon>
        <taxon>Levilactobacillus</taxon>
    </lineage>
</organism>